<organism evidence="2 3">
    <name type="scientific">Persicobacter diffluens</name>
    <dbReference type="NCBI Taxonomy" id="981"/>
    <lineage>
        <taxon>Bacteria</taxon>
        <taxon>Pseudomonadati</taxon>
        <taxon>Bacteroidota</taxon>
        <taxon>Cytophagia</taxon>
        <taxon>Cytophagales</taxon>
        <taxon>Persicobacteraceae</taxon>
        <taxon>Persicobacter</taxon>
    </lineage>
</organism>
<accession>A0AAN4VXF3</accession>
<proteinExistence type="predicted"/>
<dbReference type="Proteomes" id="UP001310022">
    <property type="component" value="Unassembled WGS sequence"/>
</dbReference>
<name>A0AAN4VXF3_9BACT</name>
<feature type="domain" description="Cupin type-2" evidence="1">
    <location>
        <begin position="41"/>
        <end position="98"/>
    </location>
</feature>
<keyword evidence="3" id="KW-1185">Reference proteome</keyword>
<protein>
    <recommendedName>
        <fullName evidence="1">Cupin type-2 domain-containing protein</fullName>
    </recommendedName>
</protein>
<dbReference type="RefSeq" id="WP_338237288.1">
    <property type="nucleotide sequence ID" value="NZ_BQKE01000001.1"/>
</dbReference>
<evidence type="ECO:0000259" key="1">
    <source>
        <dbReference type="Pfam" id="PF07883"/>
    </source>
</evidence>
<dbReference type="InterPro" id="IPR053146">
    <property type="entry name" value="QDO-like"/>
</dbReference>
<comment type="caution">
    <text evidence="2">The sequence shown here is derived from an EMBL/GenBank/DDBJ whole genome shotgun (WGS) entry which is preliminary data.</text>
</comment>
<gene>
    <name evidence="2" type="ORF">PEDI_23960</name>
</gene>
<dbReference type="Gene3D" id="2.60.120.10">
    <property type="entry name" value="Jelly Rolls"/>
    <property type="match status" value="1"/>
</dbReference>
<dbReference type="InterPro" id="IPR011051">
    <property type="entry name" value="RmlC_Cupin_sf"/>
</dbReference>
<evidence type="ECO:0000313" key="3">
    <source>
        <dbReference type="Proteomes" id="UP001310022"/>
    </source>
</evidence>
<evidence type="ECO:0000313" key="2">
    <source>
        <dbReference type="EMBL" id="GJM61844.1"/>
    </source>
</evidence>
<dbReference type="SUPFAM" id="SSF51182">
    <property type="entry name" value="RmlC-like cupins"/>
    <property type="match status" value="1"/>
</dbReference>
<dbReference type="PANTHER" id="PTHR36440">
    <property type="entry name" value="PUTATIVE (AFU_ORTHOLOGUE AFUA_8G07350)-RELATED"/>
    <property type="match status" value="1"/>
</dbReference>
<dbReference type="PANTHER" id="PTHR36440:SF1">
    <property type="entry name" value="PUTATIVE (AFU_ORTHOLOGUE AFUA_8G07350)-RELATED"/>
    <property type="match status" value="1"/>
</dbReference>
<dbReference type="EMBL" id="BQKE01000001">
    <property type="protein sequence ID" value="GJM61844.1"/>
    <property type="molecule type" value="Genomic_DNA"/>
</dbReference>
<dbReference type="AlphaFoldDB" id="A0AAN4VXF3"/>
<dbReference type="Pfam" id="PF07883">
    <property type="entry name" value="Cupin_2"/>
    <property type="match status" value="1"/>
</dbReference>
<dbReference type="InterPro" id="IPR013096">
    <property type="entry name" value="Cupin_2"/>
</dbReference>
<reference evidence="2 3" key="1">
    <citation type="submission" date="2021-12" db="EMBL/GenBank/DDBJ databases">
        <title>Genome sequencing of bacteria with rrn-lacking chromosome and rrn-plasmid.</title>
        <authorList>
            <person name="Anda M."/>
            <person name="Iwasaki W."/>
        </authorList>
    </citation>
    <scope>NUCLEOTIDE SEQUENCE [LARGE SCALE GENOMIC DNA]</scope>
    <source>
        <strain evidence="2 3">NBRC 15940</strain>
    </source>
</reference>
<sequence>MKEKELIRKGEGENYNYAQDHCFVKLSSLKTNGELCFVEDTLKPGFYLGRHHHKIMTEVFYILEGEVGLIFDEETVNLKPGDTLTVPPNVWHAASCKEGGKMLTIFKNGRFDQYLEKLSKMSDSDFADAELMKSVSAEFDIYEQEKS</sequence>
<dbReference type="InterPro" id="IPR014710">
    <property type="entry name" value="RmlC-like_jellyroll"/>
</dbReference>